<dbReference type="GO" id="GO:0016705">
    <property type="term" value="F:oxidoreductase activity, acting on paired donors, with incorporation or reduction of molecular oxygen"/>
    <property type="evidence" value="ECO:0007669"/>
    <property type="project" value="InterPro"/>
</dbReference>
<dbReference type="Pfam" id="PF00067">
    <property type="entry name" value="p450"/>
    <property type="match status" value="1"/>
</dbReference>
<dbReference type="GO" id="GO:0005506">
    <property type="term" value="F:iron ion binding"/>
    <property type="evidence" value="ECO:0007669"/>
    <property type="project" value="InterPro"/>
</dbReference>
<dbReference type="GO" id="GO:0004497">
    <property type="term" value="F:monooxygenase activity"/>
    <property type="evidence" value="ECO:0007669"/>
    <property type="project" value="InterPro"/>
</dbReference>
<dbReference type="SUPFAM" id="SSF48264">
    <property type="entry name" value="Cytochrome P450"/>
    <property type="match status" value="1"/>
</dbReference>
<dbReference type="InterPro" id="IPR001128">
    <property type="entry name" value="Cyt_P450"/>
</dbReference>
<proteinExistence type="predicted"/>
<dbReference type="AlphaFoldDB" id="A0A8E2E862"/>
<dbReference type="Gene3D" id="1.10.630.10">
    <property type="entry name" value="Cytochrome P450"/>
    <property type="match status" value="1"/>
</dbReference>
<keyword evidence="2" id="KW-1185">Reference proteome</keyword>
<dbReference type="EMBL" id="KV745027">
    <property type="protein sequence ID" value="OCK79028.1"/>
    <property type="molecule type" value="Genomic_DNA"/>
</dbReference>
<dbReference type="InterPro" id="IPR036396">
    <property type="entry name" value="Cyt_P450_sf"/>
</dbReference>
<dbReference type="GO" id="GO:0020037">
    <property type="term" value="F:heme binding"/>
    <property type="evidence" value="ECO:0007669"/>
    <property type="project" value="InterPro"/>
</dbReference>
<accession>A0A8E2E862</accession>
<dbReference type="Proteomes" id="UP000250266">
    <property type="component" value="Unassembled WGS sequence"/>
</dbReference>
<name>A0A8E2E862_9PEZI</name>
<sequence>MSAGITAELPSRHLKETSRAVKFARSSHGDVNIFAKVIEDSGKESCGIDDIDARIEAISRPELQRALEDDAGGLRDGFIVAELIGPPLCNGVIEEALRMYGAAPIRLPNVALRGNTTLTGHFISQGITASSQAYTLHRDP</sequence>
<dbReference type="OrthoDB" id="1470350at2759"/>
<evidence type="ECO:0000313" key="2">
    <source>
        <dbReference type="Proteomes" id="UP000250266"/>
    </source>
</evidence>
<gene>
    <name evidence="1" type="ORF">K432DRAFT_405962</name>
</gene>
<protein>
    <submittedName>
        <fullName evidence="1">Uncharacterized protein</fullName>
    </submittedName>
</protein>
<reference evidence="1 2" key="1">
    <citation type="journal article" date="2016" name="Nat. Commun.">
        <title>Ectomycorrhizal ecology is imprinted in the genome of the dominant symbiotic fungus Cenococcum geophilum.</title>
        <authorList>
            <consortium name="DOE Joint Genome Institute"/>
            <person name="Peter M."/>
            <person name="Kohler A."/>
            <person name="Ohm R.A."/>
            <person name="Kuo A."/>
            <person name="Krutzmann J."/>
            <person name="Morin E."/>
            <person name="Arend M."/>
            <person name="Barry K.W."/>
            <person name="Binder M."/>
            <person name="Choi C."/>
            <person name="Clum A."/>
            <person name="Copeland A."/>
            <person name="Grisel N."/>
            <person name="Haridas S."/>
            <person name="Kipfer T."/>
            <person name="LaButti K."/>
            <person name="Lindquist E."/>
            <person name="Lipzen A."/>
            <person name="Maire R."/>
            <person name="Meier B."/>
            <person name="Mihaltcheva S."/>
            <person name="Molinier V."/>
            <person name="Murat C."/>
            <person name="Poggeler S."/>
            <person name="Quandt C.A."/>
            <person name="Sperisen C."/>
            <person name="Tritt A."/>
            <person name="Tisserant E."/>
            <person name="Crous P.W."/>
            <person name="Henrissat B."/>
            <person name="Nehls U."/>
            <person name="Egli S."/>
            <person name="Spatafora J.W."/>
            <person name="Grigoriev I.V."/>
            <person name="Martin F.M."/>
        </authorList>
    </citation>
    <scope>NUCLEOTIDE SEQUENCE [LARGE SCALE GENOMIC DNA]</scope>
    <source>
        <strain evidence="1 2">CBS 459.81</strain>
    </source>
</reference>
<evidence type="ECO:0000313" key="1">
    <source>
        <dbReference type="EMBL" id="OCK79028.1"/>
    </source>
</evidence>
<organism evidence="1 2">
    <name type="scientific">Lepidopterella palustris CBS 459.81</name>
    <dbReference type="NCBI Taxonomy" id="1314670"/>
    <lineage>
        <taxon>Eukaryota</taxon>
        <taxon>Fungi</taxon>
        <taxon>Dikarya</taxon>
        <taxon>Ascomycota</taxon>
        <taxon>Pezizomycotina</taxon>
        <taxon>Dothideomycetes</taxon>
        <taxon>Pleosporomycetidae</taxon>
        <taxon>Mytilinidiales</taxon>
        <taxon>Argynnaceae</taxon>
        <taxon>Lepidopterella</taxon>
    </lineage>
</organism>